<accession>A0AAV6YJ17</accession>
<sequence length="100" mass="11367">MEEQTKFNQICESIAGHKALYFAVTWKIYIMSIIFSKTRQNKLLTFFLDYFQVRTTSSSPGVWMGCSALRPMWVRSALCVEGGMDRSVHGNTSEVGELGF</sequence>
<evidence type="ECO:0000313" key="2">
    <source>
        <dbReference type="Proteomes" id="UP000824782"/>
    </source>
</evidence>
<keyword evidence="2" id="KW-1185">Reference proteome</keyword>
<evidence type="ECO:0000313" key="1">
    <source>
        <dbReference type="EMBL" id="KAG8535259.1"/>
    </source>
</evidence>
<proteinExistence type="predicted"/>
<protein>
    <submittedName>
        <fullName evidence="1">Uncharacterized protein</fullName>
    </submittedName>
</protein>
<reference evidence="1" key="1">
    <citation type="thesis" date="2020" institute="ProQuest LLC" country="789 East Eisenhower Parkway, Ann Arbor, MI, USA">
        <title>Comparative Genomics and Chromosome Evolution.</title>
        <authorList>
            <person name="Mudd A.B."/>
        </authorList>
    </citation>
    <scope>NUCLEOTIDE SEQUENCE</scope>
    <source>
        <strain evidence="1">237g6f4</strain>
        <tissue evidence="1">Blood</tissue>
    </source>
</reference>
<comment type="caution">
    <text evidence="1">The sequence shown here is derived from an EMBL/GenBank/DDBJ whole genome shotgun (WGS) entry which is preliminary data.</text>
</comment>
<dbReference type="EMBL" id="WNYA01072652">
    <property type="protein sequence ID" value="KAG8535259.1"/>
    <property type="molecule type" value="Genomic_DNA"/>
</dbReference>
<dbReference type="AlphaFoldDB" id="A0AAV6YJ17"/>
<name>A0AAV6YJ17_ENGPU</name>
<gene>
    <name evidence="1" type="ORF">GDO81_029003</name>
</gene>
<dbReference type="Proteomes" id="UP000824782">
    <property type="component" value="Unassembled WGS sequence"/>
</dbReference>
<organism evidence="1 2">
    <name type="scientific">Engystomops pustulosus</name>
    <name type="common">Tungara frog</name>
    <name type="synonym">Physalaemus pustulosus</name>
    <dbReference type="NCBI Taxonomy" id="76066"/>
    <lineage>
        <taxon>Eukaryota</taxon>
        <taxon>Metazoa</taxon>
        <taxon>Chordata</taxon>
        <taxon>Craniata</taxon>
        <taxon>Vertebrata</taxon>
        <taxon>Euteleostomi</taxon>
        <taxon>Amphibia</taxon>
        <taxon>Batrachia</taxon>
        <taxon>Anura</taxon>
        <taxon>Neobatrachia</taxon>
        <taxon>Hyloidea</taxon>
        <taxon>Leptodactylidae</taxon>
        <taxon>Leiuperinae</taxon>
        <taxon>Engystomops</taxon>
    </lineage>
</organism>